<evidence type="ECO:0000313" key="2">
    <source>
        <dbReference type="EMBL" id="AWI30111.1"/>
    </source>
</evidence>
<keyword evidence="3" id="KW-1185">Reference proteome</keyword>
<evidence type="ECO:0000313" key="3">
    <source>
        <dbReference type="Proteomes" id="UP000244900"/>
    </source>
</evidence>
<sequence>MPLGGGRGTVQAHQDTQNVSDAPEADDGPVSSAPPATRTGEECGDRAVTLAYEDVGTVPHDAFRTLRHVIVMPRGAC</sequence>
<dbReference type="KEGG" id="stir:DDW44_16025"/>
<dbReference type="AlphaFoldDB" id="A0A2S1SUP2"/>
<accession>A0A2S1SUP2</accession>
<protein>
    <submittedName>
        <fullName evidence="2">Uncharacterized protein</fullName>
    </submittedName>
</protein>
<name>A0A2S1SUP2_9ACTN</name>
<organism evidence="2 3">
    <name type="scientific">Streptomyces tirandamycinicus</name>
    <dbReference type="NCBI Taxonomy" id="2174846"/>
    <lineage>
        <taxon>Bacteria</taxon>
        <taxon>Bacillati</taxon>
        <taxon>Actinomycetota</taxon>
        <taxon>Actinomycetes</taxon>
        <taxon>Kitasatosporales</taxon>
        <taxon>Streptomycetaceae</taxon>
        <taxon>Streptomyces</taxon>
    </lineage>
</organism>
<gene>
    <name evidence="2" type="ORF">DDW44_16025</name>
</gene>
<reference evidence="2 3" key="1">
    <citation type="submission" date="2018-05" db="EMBL/GenBank/DDBJ databases">
        <title>Complete genome sequence of sponge-derived Streptomyces sp. HNM0039.</title>
        <authorList>
            <person name="Huang X."/>
            <person name="Zhou S."/>
        </authorList>
    </citation>
    <scope>NUCLEOTIDE SEQUENCE [LARGE SCALE GENOMIC DNA]</scope>
    <source>
        <strain evidence="2 3">HNM0039</strain>
    </source>
</reference>
<feature type="compositionally biased region" description="Polar residues" evidence="1">
    <location>
        <begin position="11"/>
        <end position="20"/>
    </location>
</feature>
<dbReference type="Proteomes" id="UP000244900">
    <property type="component" value="Chromosome"/>
</dbReference>
<evidence type="ECO:0000256" key="1">
    <source>
        <dbReference type="SAM" id="MobiDB-lite"/>
    </source>
</evidence>
<proteinExistence type="predicted"/>
<feature type="region of interest" description="Disordered" evidence="1">
    <location>
        <begin position="1"/>
        <end position="44"/>
    </location>
</feature>
<dbReference type="EMBL" id="CP029188">
    <property type="protein sequence ID" value="AWI30111.1"/>
    <property type="molecule type" value="Genomic_DNA"/>
</dbReference>